<dbReference type="eggNOG" id="ENOG502S32U">
    <property type="taxonomic scope" value="Eukaryota"/>
</dbReference>
<dbReference type="EMBL" id="HE681719">
    <property type="protein sequence ID" value="CCG20776.1"/>
    <property type="molecule type" value="Genomic_DNA"/>
</dbReference>
<dbReference type="Pfam" id="PF14604">
    <property type="entry name" value="SH3_9"/>
    <property type="match status" value="1"/>
</dbReference>
<feature type="region of interest" description="Disordered" evidence="3">
    <location>
        <begin position="551"/>
        <end position="610"/>
    </location>
</feature>
<dbReference type="SUPFAM" id="SSF50044">
    <property type="entry name" value="SH3-domain"/>
    <property type="match status" value="1"/>
</dbReference>
<dbReference type="GO" id="GO:0035091">
    <property type="term" value="F:phosphatidylinositol binding"/>
    <property type="evidence" value="ECO:0007669"/>
    <property type="project" value="InterPro"/>
</dbReference>
<feature type="compositionally biased region" description="Low complexity" evidence="3">
    <location>
        <begin position="573"/>
        <end position="594"/>
    </location>
</feature>
<sequence>MSTSLFRSKQFKSKKNLKNIVISGPLANADLQQQHQISASTEDSHHQHQQQTTPPIRRRLSSLVATQQSPPHTVKHTTSHSILHKHHHHKNGKYTIDTEDDPLQVILVSKYAFNAGSPRELSIKPKQFLRLLEKCGNGWLKVCELENNSQLGLVPASYLDIAINDITRPITLEWLHEFRIDAPYNNNTKLLIPTDCLIDEIYQNTTTKDVWFCVKMQYDLQIIYANRSFGDFVKFNNNLSNMNVEFPQWTLGDFTKINSTAVSKLKQICMGLNDYLQTIVKQARHQNNLQQYLHKFVFDFGKYITVDKENHIDAAQQELSTGSILIDKLASSATGKEHDFTYSTTAPLPWHQNQHKDLEQQQHHHHRQRRQSEQLFNSFTSPRTPIYRYDEQTQSPHTAKTMAATTLRKSLRHSTSATTMISTSQLLQRSGQQSNYTYSPSRSQLSVTSITSPSRRLVKSRTTSRVFKIPDQPELEAITAGGDSIESIPQSVSSSTLMSYTSLLDQYEGDEEEGEDEDEDEDEERANEQRSENEQYLMSCNAREELRELRFDNMKINERTRDSSNPGDSNATSRSPHYSHDSSQSQSSHNSNYSKFHRRTDSTSNSSVDSHRLSIATKETSMDNHNHTRLTNVHEQTQQDSDLSVLKETKYEIDPLVVAKPRKTSSTHSDASLMDLRQNIQLEDTKDASQFSTAPNTPLTPTTINEEIFAIESSVVHKFEKPLAHHQHPSHFQRKLSSANVTLPLQQVHPSEQEPTVKKIIAAQDEMDDEIKPLNVKKHGWLKKADYLTQLEPKDPEPESQRATKQKQR</sequence>
<name>H8WWF2_CANO9</name>
<evidence type="ECO:0000313" key="6">
    <source>
        <dbReference type="Proteomes" id="UP000005018"/>
    </source>
</evidence>
<dbReference type="HOGENOM" id="CLU_348503_0_0_1"/>
<dbReference type="GO" id="GO:0030447">
    <property type="term" value="P:filamentous growth"/>
    <property type="evidence" value="ECO:0007669"/>
    <property type="project" value="UniProtKB-ARBA"/>
</dbReference>
<dbReference type="Gene3D" id="2.30.30.40">
    <property type="entry name" value="SH3 Domains"/>
    <property type="match status" value="1"/>
</dbReference>
<protein>
    <recommendedName>
        <fullName evidence="4">SH3 domain-containing protein</fullName>
    </recommendedName>
</protein>
<feature type="compositionally biased region" description="Polar residues" evidence="3">
    <location>
        <begin position="563"/>
        <end position="572"/>
    </location>
</feature>
<keyword evidence="6" id="KW-1185">Reference proteome</keyword>
<evidence type="ECO:0000313" key="5">
    <source>
        <dbReference type="EMBL" id="CCG20776.1"/>
    </source>
</evidence>
<evidence type="ECO:0000256" key="1">
    <source>
        <dbReference type="ARBA" id="ARBA00022443"/>
    </source>
</evidence>
<feature type="compositionally biased region" description="Basic residues" evidence="3">
    <location>
        <begin position="73"/>
        <end position="88"/>
    </location>
</feature>
<reference evidence="5 6" key="1">
    <citation type="journal article" date="2012" name="PLoS ONE">
        <title>Sequence and analysis of the genome of the pathogenic yeast Candida orthopsilosis.</title>
        <authorList>
            <person name="Riccombeni A."/>
            <person name="Vidanes G."/>
            <person name="Proux-Wera E."/>
            <person name="Wolfe K.H."/>
            <person name="Butler G."/>
        </authorList>
    </citation>
    <scope>NUCLEOTIDE SEQUENCE [LARGE SCALE GENOMIC DNA]</scope>
    <source>
        <strain evidence="5 6">Co 90-125</strain>
    </source>
</reference>
<gene>
    <name evidence="5" type="ORF">CORT_0A03880</name>
</gene>
<dbReference type="Proteomes" id="UP000005018">
    <property type="component" value="Chromosome 1"/>
</dbReference>
<evidence type="ECO:0000256" key="2">
    <source>
        <dbReference type="PROSITE-ProRule" id="PRU00192"/>
    </source>
</evidence>
<dbReference type="SMART" id="SM00326">
    <property type="entry name" value="SH3"/>
    <property type="match status" value="1"/>
</dbReference>
<organism evidence="5 6">
    <name type="scientific">Candida orthopsilosis (strain 90-125)</name>
    <name type="common">Yeast</name>
    <dbReference type="NCBI Taxonomy" id="1136231"/>
    <lineage>
        <taxon>Eukaryota</taxon>
        <taxon>Fungi</taxon>
        <taxon>Dikarya</taxon>
        <taxon>Ascomycota</taxon>
        <taxon>Saccharomycotina</taxon>
        <taxon>Pichiomycetes</taxon>
        <taxon>Debaryomycetaceae</taxon>
        <taxon>Candida/Lodderomyces clade</taxon>
        <taxon>Candida</taxon>
    </lineage>
</organism>
<feature type="region of interest" description="Disordered" evidence="3">
    <location>
        <begin position="411"/>
        <end position="450"/>
    </location>
</feature>
<feature type="compositionally biased region" description="Basic and acidic residues" evidence="3">
    <location>
        <begin position="792"/>
        <end position="802"/>
    </location>
</feature>
<dbReference type="InterPro" id="IPR036028">
    <property type="entry name" value="SH3-like_dom_sf"/>
</dbReference>
<feature type="region of interest" description="Disordered" evidence="3">
    <location>
        <begin position="787"/>
        <end position="809"/>
    </location>
</feature>
<dbReference type="InterPro" id="IPR036871">
    <property type="entry name" value="PX_dom_sf"/>
</dbReference>
<feature type="compositionally biased region" description="Acidic residues" evidence="3">
    <location>
        <begin position="507"/>
        <end position="525"/>
    </location>
</feature>
<dbReference type="PROSITE" id="PS50002">
    <property type="entry name" value="SH3"/>
    <property type="match status" value="1"/>
</dbReference>
<dbReference type="KEGG" id="cot:CORT_0A03880"/>
<dbReference type="SUPFAM" id="SSF64268">
    <property type="entry name" value="PX domain"/>
    <property type="match status" value="1"/>
</dbReference>
<proteinExistence type="predicted"/>
<keyword evidence="1 2" id="KW-0728">SH3 domain</keyword>
<dbReference type="GeneID" id="14537235"/>
<dbReference type="InterPro" id="IPR001452">
    <property type="entry name" value="SH3_domain"/>
</dbReference>
<evidence type="ECO:0000259" key="4">
    <source>
        <dbReference type="PROSITE" id="PS50002"/>
    </source>
</evidence>
<evidence type="ECO:0000256" key="3">
    <source>
        <dbReference type="SAM" id="MobiDB-lite"/>
    </source>
</evidence>
<feature type="region of interest" description="Disordered" evidence="3">
    <location>
        <begin position="355"/>
        <end position="378"/>
    </location>
</feature>
<dbReference type="AlphaFoldDB" id="H8WWF2"/>
<feature type="domain" description="SH3" evidence="4">
    <location>
        <begin position="102"/>
        <end position="164"/>
    </location>
</feature>
<dbReference type="RefSeq" id="XP_003866216.1">
    <property type="nucleotide sequence ID" value="XM_003866168.1"/>
</dbReference>
<accession>H8WWF2</accession>
<dbReference type="OrthoDB" id="4025580at2759"/>
<feature type="region of interest" description="Disordered" evidence="3">
    <location>
        <begin position="33"/>
        <end position="88"/>
    </location>
</feature>
<feature type="region of interest" description="Disordered" evidence="3">
    <location>
        <begin position="507"/>
        <end position="539"/>
    </location>
</feature>
<feature type="compositionally biased region" description="Basic and acidic residues" evidence="3">
    <location>
        <begin position="551"/>
        <end position="562"/>
    </location>
</feature>